<evidence type="ECO:0000313" key="3">
    <source>
        <dbReference type="Proteomes" id="UP000248706"/>
    </source>
</evidence>
<dbReference type="SUPFAM" id="SSF54913">
    <property type="entry name" value="GlnB-like"/>
    <property type="match status" value="1"/>
</dbReference>
<dbReference type="EMBL" id="MCIF01000002">
    <property type="protein sequence ID" value="RAQ97695.1"/>
    <property type="molecule type" value="Genomic_DNA"/>
</dbReference>
<dbReference type="InterPro" id="IPR015867">
    <property type="entry name" value="N-reg_PII/ATP_PRibTrfase_C"/>
</dbReference>
<proteinExistence type="inferred from homology"/>
<dbReference type="GO" id="GO:0005507">
    <property type="term" value="F:copper ion binding"/>
    <property type="evidence" value="ECO:0007669"/>
    <property type="project" value="TreeGrafter"/>
</dbReference>
<dbReference type="InterPro" id="IPR011322">
    <property type="entry name" value="N-reg_PII-like_a/b"/>
</dbReference>
<dbReference type="GO" id="GO:0010038">
    <property type="term" value="P:response to metal ion"/>
    <property type="evidence" value="ECO:0007669"/>
    <property type="project" value="InterPro"/>
</dbReference>
<dbReference type="Proteomes" id="UP000248706">
    <property type="component" value="Unassembled WGS sequence"/>
</dbReference>
<dbReference type="InterPro" id="IPR004323">
    <property type="entry name" value="Ion_tolerance_CutA"/>
</dbReference>
<dbReference type="OrthoDB" id="37622at2"/>
<protein>
    <recommendedName>
        <fullName evidence="4">Cytochrome C biogenesis protein CcdA</fullName>
    </recommendedName>
</protein>
<dbReference type="Gene3D" id="3.30.70.120">
    <property type="match status" value="1"/>
</dbReference>
<evidence type="ECO:0000313" key="2">
    <source>
        <dbReference type="EMBL" id="RAQ97695.1"/>
    </source>
</evidence>
<accession>A0A328VUC1</accession>
<evidence type="ECO:0008006" key="4">
    <source>
        <dbReference type="Google" id="ProtNLM"/>
    </source>
</evidence>
<comment type="similarity">
    <text evidence="1">Belongs to the CutA family.</text>
</comment>
<dbReference type="PANTHER" id="PTHR23419">
    <property type="entry name" value="DIVALENT CATION TOLERANCE CUTA-RELATED"/>
    <property type="match status" value="1"/>
</dbReference>
<sequence>MTQTMAEFLEVRTTIDSEEGARRIAQQLVEQRLAACVQISGPIQSVYWWQGAIEQAQEWLCSAKTRADLYSAVEQAIRAAHSYEEPEIIAVPLAAGSEGYLRWLTAETTRPTSDNPQ</sequence>
<dbReference type="PANTHER" id="PTHR23419:SF8">
    <property type="entry name" value="FI09726P"/>
    <property type="match status" value="1"/>
</dbReference>
<evidence type="ECO:0000256" key="1">
    <source>
        <dbReference type="ARBA" id="ARBA00010169"/>
    </source>
</evidence>
<comment type="caution">
    <text evidence="2">The sequence shown here is derived from an EMBL/GenBank/DDBJ whole genome shotgun (WGS) entry which is preliminary data.</text>
</comment>
<reference evidence="2 3" key="1">
    <citation type="submission" date="2016-08" db="EMBL/GenBank/DDBJ databases">
        <title>Analysis of Carbohydrate Active Enzymes in Thermogemmatispora T81 Reveals Carbohydrate Degradation Ability.</title>
        <authorList>
            <person name="Tomazini A."/>
            <person name="Lal S."/>
            <person name="Stott M."/>
            <person name="Henrissat B."/>
            <person name="Polikarpov I."/>
            <person name="Sparling R."/>
            <person name="Levin D.B."/>
        </authorList>
    </citation>
    <scope>NUCLEOTIDE SEQUENCE [LARGE SCALE GENOMIC DNA]</scope>
    <source>
        <strain evidence="2 3">T81</strain>
    </source>
</reference>
<dbReference type="Pfam" id="PF03091">
    <property type="entry name" value="CutA1"/>
    <property type="match status" value="1"/>
</dbReference>
<name>A0A328VUC1_9CHLR</name>
<gene>
    <name evidence="2" type="ORF">A4R35_19305</name>
</gene>
<dbReference type="AlphaFoldDB" id="A0A328VUC1"/>
<keyword evidence="3" id="KW-1185">Reference proteome</keyword>
<organism evidence="2 3">
    <name type="scientific">Thermogemmatispora tikiterensis</name>
    <dbReference type="NCBI Taxonomy" id="1825093"/>
    <lineage>
        <taxon>Bacteria</taxon>
        <taxon>Bacillati</taxon>
        <taxon>Chloroflexota</taxon>
        <taxon>Ktedonobacteria</taxon>
        <taxon>Thermogemmatisporales</taxon>
        <taxon>Thermogemmatisporaceae</taxon>
        <taxon>Thermogemmatispora</taxon>
    </lineage>
</organism>